<feature type="compositionally biased region" description="Basic and acidic residues" evidence="1">
    <location>
        <begin position="12"/>
        <end position="27"/>
    </location>
</feature>
<keyword evidence="3" id="KW-1185">Reference proteome</keyword>
<reference evidence="2" key="1">
    <citation type="submission" date="2020-10" db="EMBL/GenBank/DDBJ databases">
        <authorList>
            <person name="Han B."/>
            <person name="Lu T."/>
            <person name="Zhao Q."/>
            <person name="Huang X."/>
            <person name="Zhao Y."/>
        </authorList>
    </citation>
    <scope>NUCLEOTIDE SEQUENCE</scope>
</reference>
<protein>
    <submittedName>
        <fullName evidence="2">Uncharacterized protein</fullName>
    </submittedName>
</protein>
<evidence type="ECO:0000313" key="3">
    <source>
        <dbReference type="Proteomes" id="UP000604825"/>
    </source>
</evidence>
<accession>A0A811QHE9</accession>
<evidence type="ECO:0000256" key="1">
    <source>
        <dbReference type="SAM" id="MobiDB-lite"/>
    </source>
</evidence>
<sequence>MSQPRTAQRMKAVHEEVANDHPEDEDRKTLGENLGCQVFFGSSATCPLARIPNPTMIWMMKTQKTCTNTGDQFKALSKFYQKLALDIHIMSLWTMKEADFSSNAMIQIGFLNLVVCNHGTLKYTSTIDELAKSFHLNKSRSILLSYNRVEDHINDYDSRGSQLENIHPFIEAPNNCKGNDLCGFYVMHYMCNLINAFSGSRVWPSTPLVNLDDLGTYLELKCHLHPELTDLEIFGFQEDLSGFILDKVVNPKGVHHLL</sequence>
<organism evidence="2 3">
    <name type="scientific">Miscanthus lutarioriparius</name>
    <dbReference type="NCBI Taxonomy" id="422564"/>
    <lineage>
        <taxon>Eukaryota</taxon>
        <taxon>Viridiplantae</taxon>
        <taxon>Streptophyta</taxon>
        <taxon>Embryophyta</taxon>
        <taxon>Tracheophyta</taxon>
        <taxon>Spermatophyta</taxon>
        <taxon>Magnoliopsida</taxon>
        <taxon>Liliopsida</taxon>
        <taxon>Poales</taxon>
        <taxon>Poaceae</taxon>
        <taxon>PACMAD clade</taxon>
        <taxon>Panicoideae</taxon>
        <taxon>Andropogonodae</taxon>
        <taxon>Andropogoneae</taxon>
        <taxon>Saccharinae</taxon>
        <taxon>Miscanthus</taxon>
    </lineage>
</organism>
<dbReference type="OrthoDB" id="695752at2759"/>
<gene>
    <name evidence="2" type="ORF">NCGR_LOCUS39128</name>
</gene>
<dbReference type="EMBL" id="CAJGYO010000010">
    <property type="protein sequence ID" value="CAD6255587.1"/>
    <property type="molecule type" value="Genomic_DNA"/>
</dbReference>
<feature type="region of interest" description="Disordered" evidence="1">
    <location>
        <begin position="1"/>
        <end position="27"/>
    </location>
</feature>
<comment type="caution">
    <text evidence="2">The sequence shown here is derived from an EMBL/GenBank/DDBJ whole genome shotgun (WGS) entry which is preliminary data.</text>
</comment>
<dbReference type="Proteomes" id="UP000604825">
    <property type="component" value="Unassembled WGS sequence"/>
</dbReference>
<dbReference type="AlphaFoldDB" id="A0A811QHE9"/>
<name>A0A811QHE9_9POAL</name>
<evidence type="ECO:0000313" key="2">
    <source>
        <dbReference type="EMBL" id="CAD6255587.1"/>
    </source>
</evidence>
<proteinExistence type="predicted"/>